<gene>
    <name evidence="1" type="ORF">OSB1V03_LOCUS9046</name>
</gene>
<reference evidence="1" key="1">
    <citation type="submission" date="2020-11" db="EMBL/GenBank/DDBJ databases">
        <authorList>
            <person name="Tran Van P."/>
        </authorList>
    </citation>
    <scope>NUCLEOTIDE SEQUENCE</scope>
</reference>
<dbReference type="Proteomes" id="UP000759131">
    <property type="component" value="Unassembled WGS sequence"/>
</dbReference>
<protein>
    <submittedName>
        <fullName evidence="1">Uncharacterized protein</fullName>
    </submittedName>
</protein>
<accession>A0A7R9KSJ7</accession>
<proteinExistence type="predicted"/>
<dbReference type="EMBL" id="CAJPIZ010005908">
    <property type="protein sequence ID" value="CAG2109055.1"/>
    <property type="molecule type" value="Genomic_DNA"/>
</dbReference>
<evidence type="ECO:0000313" key="1">
    <source>
        <dbReference type="EMBL" id="CAD7628625.1"/>
    </source>
</evidence>
<keyword evidence="2" id="KW-1185">Reference proteome</keyword>
<dbReference type="AlphaFoldDB" id="A0A7R9KSJ7"/>
<dbReference type="EMBL" id="OC860483">
    <property type="protein sequence ID" value="CAD7628625.1"/>
    <property type="molecule type" value="Genomic_DNA"/>
</dbReference>
<name>A0A7R9KSJ7_9ACAR</name>
<sequence>MNTSAIEMSARFPDDHPFRQDFTRLTVQLTFGANVEKRHLIGNILKHLNPLNQHGQTQTSCTSAAPTAMKTNLDKLLQSDCKHPLSANYKQTLRRLDVDLKEFGPSDPTKPNHLEYLLAFTPFVNTTVSVSKSVKCVSNGVNQLTGIALNAVSHPMELSCSGFHFRQIPYTFAANFNGQQEDLTVENCNQVVSSVNGNMFELNLGPITSGRCKGDLLYVQTVYTSDNPLACAEQTLNTLRITHMSAGIYGDNCPTECSDYTATPVTISPALNNHGQA</sequence>
<organism evidence="1">
    <name type="scientific">Medioppia subpectinata</name>
    <dbReference type="NCBI Taxonomy" id="1979941"/>
    <lineage>
        <taxon>Eukaryota</taxon>
        <taxon>Metazoa</taxon>
        <taxon>Ecdysozoa</taxon>
        <taxon>Arthropoda</taxon>
        <taxon>Chelicerata</taxon>
        <taxon>Arachnida</taxon>
        <taxon>Acari</taxon>
        <taxon>Acariformes</taxon>
        <taxon>Sarcoptiformes</taxon>
        <taxon>Oribatida</taxon>
        <taxon>Brachypylina</taxon>
        <taxon>Oppioidea</taxon>
        <taxon>Oppiidae</taxon>
        <taxon>Medioppia</taxon>
    </lineage>
</organism>
<evidence type="ECO:0000313" key="2">
    <source>
        <dbReference type="Proteomes" id="UP000759131"/>
    </source>
</evidence>